<keyword evidence="3" id="KW-1185">Reference proteome</keyword>
<dbReference type="GO" id="GO:0005524">
    <property type="term" value="F:ATP binding"/>
    <property type="evidence" value="ECO:0007669"/>
    <property type="project" value="InterPro"/>
</dbReference>
<dbReference type="InterPro" id="IPR000719">
    <property type="entry name" value="Prot_kinase_dom"/>
</dbReference>
<dbReference type="EMBL" id="KN880535">
    <property type="protein sequence ID" value="KIY67073.1"/>
    <property type="molecule type" value="Genomic_DNA"/>
</dbReference>
<gene>
    <name evidence="2" type="ORF">CYLTODRAFT_490921</name>
</gene>
<organism evidence="2 3">
    <name type="scientific">Cylindrobasidium torrendii FP15055 ss-10</name>
    <dbReference type="NCBI Taxonomy" id="1314674"/>
    <lineage>
        <taxon>Eukaryota</taxon>
        <taxon>Fungi</taxon>
        <taxon>Dikarya</taxon>
        <taxon>Basidiomycota</taxon>
        <taxon>Agaricomycotina</taxon>
        <taxon>Agaricomycetes</taxon>
        <taxon>Agaricomycetidae</taxon>
        <taxon>Agaricales</taxon>
        <taxon>Marasmiineae</taxon>
        <taxon>Physalacriaceae</taxon>
        <taxon>Cylindrobasidium</taxon>
    </lineage>
</organism>
<evidence type="ECO:0000313" key="3">
    <source>
        <dbReference type="Proteomes" id="UP000054007"/>
    </source>
</evidence>
<accession>A0A0D7B920</accession>
<dbReference type="PROSITE" id="PS00108">
    <property type="entry name" value="PROTEIN_KINASE_ST"/>
    <property type="match status" value="1"/>
</dbReference>
<feature type="domain" description="Protein kinase" evidence="1">
    <location>
        <begin position="1"/>
        <end position="347"/>
    </location>
</feature>
<dbReference type="Gene3D" id="1.10.510.10">
    <property type="entry name" value="Transferase(Phosphotransferase) domain 1"/>
    <property type="match status" value="1"/>
</dbReference>
<dbReference type="PROSITE" id="PS50011">
    <property type="entry name" value="PROTEIN_KINASE_DOM"/>
    <property type="match status" value="1"/>
</dbReference>
<reference evidence="2 3" key="1">
    <citation type="journal article" date="2015" name="Fungal Genet. Biol.">
        <title>Evolution of novel wood decay mechanisms in Agaricales revealed by the genome sequences of Fistulina hepatica and Cylindrobasidium torrendii.</title>
        <authorList>
            <person name="Floudas D."/>
            <person name="Held B.W."/>
            <person name="Riley R."/>
            <person name="Nagy L.G."/>
            <person name="Koehler G."/>
            <person name="Ransdell A.S."/>
            <person name="Younus H."/>
            <person name="Chow J."/>
            <person name="Chiniquy J."/>
            <person name="Lipzen A."/>
            <person name="Tritt A."/>
            <person name="Sun H."/>
            <person name="Haridas S."/>
            <person name="LaButti K."/>
            <person name="Ohm R.A."/>
            <person name="Kues U."/>
            <person name="Blanchette R.A."/>
            <person name="Grigoriev I.V."/>
            <person name="Minto R.E."/>
            <person name="Hibbett D.S."/>
        </authorList>
    </citation>
    <scope>NUCLEOTIDE SEQUENCE [LARGE SCALE GENOMIC DNA]</scope>
    <source>
        <strain evidence="2 3">FP15055 ss-10</strain>
    </source>
</reference>
<dbReference type="Proteomes" id="UP000054007">
    <property type="component" value="Unassembled WGS sequence"/>
</dbReference>
<dbReference type="SMART" id="SM00220">
    <property type="entry name" value="S_TKc"/>
    <property type="match status" value="1"/>
</dbReference>
<dbReference type="SUPFAM" id="SSF56112">
    <property type="entry name" value="Protein kinase-like (PK-like)"/>
    <property type="match status" value="1"/>
</dbReference>
<name>A0A0D7B920_9AGAR</name>
<dbReference type="GO" id="GO:0004672">
    <property type="term" value="F:protein kinase activity"/>
    <property type="evidence" value="ECO:0007669"/>
    <property type="project" value="InterPro"/>
</dbReference>
<dbReference type="InterPro" id="IPR011009">
    <property type="entry name" value="Kinase-like_dom_sf"/>
</dbReference>
<sequence length="404" mass="46220">MNEDKRHDYCDRGSANARLAAKAVAYSNDQGFLLDLPFGSWPHDLCISIEDKQTVFGKELARGNGACVIVLASKPFVVKFFIMAADGTPIDDRLHRELDMSFRAGTDCAVEIVGRFYWHGRDYPNGFVMPLEEPFHPGTISPDKRLYYIDELCALIERLHSRGVVHGDLKPSNLLVQPDGFRAHQLSDPYASPARTRDFLNADFPPSREDDLWALALCVWAIYVGDNDSYKAGLSSNVQTEEPDEYEDLVWDAAYIGMRPDMARVDDPRVRSLITEFLDTEIAAGLDEPYFPILQMRMICVEAEVRMGECKADPQHTKAIVEHCVESDKNYTDERPEDMTALKDFYLLWKSHGVVVEEDWLRWVSKEDIHPMIDEYEFIYHILPSPLQRRRTRILADASHPMAR</sequence>
<dbReference type="OrthoDB" id="1668230at2759"/>
<proteinExistence type="predicted"/>
<evidence type="ECO:0000313" key="2">
    <source>
        <dbReference type="EMBL" id="KIY67073.1"/>
    </source>
</evidence>
<dbReference type="InterPro" id="IPR008271">
    <property type="entry name" value="Ser/Thr_kinase_AS"/>
</dbReference>
<evidence type="ECO:0000259" key="1">
    <source>
        <dbReference type="PROSITE" id="PS50011"/>
    </source>
</evidence>
<protein>
    <recommendedName>
        <fullName evidence="1">Protein kinase domain-containing protein</fullName>
    </recommendedName>
</protein>
<dbReference type="AlphaFoldDB" id="A0A0D7B920"/>